<dbReference type="RefSeq" id="WP_149687949.1">
    <property type="nucleotide sequence ID" value="NZ_SDPQ02000001.1"/>
</dbReference>
<comment type="subcellular location">
    <subcellularLocation>
        <location evidence="1">Cell envelope</location>
    </subcellularLocation>
</comment>
<dbReference type="Pfam" id="PF09375">
    <property type="entry name" value="Peptidase_M75"/>
    <property type="match status" value="1"/>
</dbReference>
<sequence length="394" mass="41526">MRSIDSRRGVLAGIFGATLALTACGGPSESAASSASSAVRISAGVDDCGKGWASPHGGRQTFELHNTTVAGEEVHLENAATGALYLDVESLGADARQQATVTLGNGTYRFVCLPSDGEAALGAKVTITGSKDVAGATPPLKPVTRNELIPALKSYQTWVRGRLPVLQTQVQQLETDLKAGDLASARASWLAAHQTYETLGAAYGAFGDLDGAINGLPAPGKTARQDHHLEGFHRIEALLYGGAPASDITPYASRLVRSVSDLRSAFVSGRVDPVDIGLRSHEILENALEFELTGRTDAGSHTALATVDANLTGTREALEPLRTILAERYPDLAATERALDTSQHLIRTFQGADGEWTPLSALTRSQREKVNAQIDATLELLAPVAAICDPRRTS</sequence>
<dbReference type="InterPro" id="IPR050894">
    <property type="entry name" value="EfeM/EfeO_iron_uptake"/>
</dbReference>
<keyword evidence="5" id="KW-0449">Lipoprotein</keyword>
<dbReference type="Proteomes" id="UP000380867">
    <property type="component" value="Unassembled WGS sequence"/>
</dbReference>
<dbReference type="PROSITE" id="PS51318">
    <property type="entry name" value="TAT"/>
    <property type="match status" value="1"/>
</dbReference>
<comment type="similarity">
    <text evidence="2">Belongs to the EfeM/EfeO family.</text>
</comment>
<proteinExistence type="inferred from homology"/>
<dbReference type="PANTHER" id="PTHR39192">
    <property type="entry name" value="IRON UPTAKE SYSTEM COMPONENT EFEO"/>
    <property type="match status" value="1"/>
</dbReference>
<dbReference type="PANTHER" id="PTHR39192:SF1">
    <property type="entry name" value="IRON UPTAKE SYSTEM COMPONENT EFEO"/>
    <property type="match status" value="1"/>
</dbReference>
<comment type="caution">
    <text evidence="5">The sequence shown here is derived from an EMBL/GenBank/DDBJ whole genome shotgun (WGS) entry which is preliminary data.</text>
</comment>
<dbReference type="InterPro" id="IPR018976">
    <property type="entry name" value="Imelysin-like"/>
</dbReference>
<dbReference type="InterPro" id="IPR038352">
    <property type="entry name" value="Imelysin_sf"/>
</dbReference>
<gene>
    <name evidence="5" type="ORF">ESP70_003480</name>
</gene>
<dbReference type="InterPro" id="IPR006311">
    <property type="entry name" value="TAT_signal"/>
</dbReference>
<evidence type="ECO:0000256" key="3">
    <source>
        <dbReference type="ARBA" id="ARBA00022729"/>
    </source>
</evidence>
<dbReference type="OrthoDB" id="7260758at2"/>
<name>A0A5M4FIE5_9ACTN</name>
<evidence type="ECO:0000259" key="4">
    <source>
        <dbReference type="Pfam" id="PF09375"/>
    </source>
</evidence>
<dbReference type="InterPro" id="IPR034981">
    <property type="entry name" value="Imelysin-like_EfeO/Algp7"/>
</dbReference>
<dbReference type="EMBL" id="SDPQ02000001">
    <property type="protein sequence ID" value="KAA1399831.1"/>
    <property type="molecule type" value="Genomic_DNA"/>
</dbReference>
<keyword evidence="6" id="KW-1185">Reference proteome</keyword>
<evidence type="ECO:0000313" key="6">
    <source>
        <dbReference type="Proteomes" id="UP000380867"/>
    </source>
</evidence>
<dbReference type="CDD" id="cd14656">
    <property type="entry name" value="Imelysin-like_EfeO"/>
    <property type="match status" value="1"/>
</dbReference>
<organism evidence="5 6">
    <name type="scientific">Aeromicrobium ginsengisoli</name>
    <dbReference type="NCBI Taxonomy" id="363867"/>
    <lineage>
        <taxon>Bacteria</taxon>
        <taxon>Bacillati</taxon>
        <taxon>Actinomycetota</taxon>
        <taxon>Actinomycetes</taxon>
        <taxon>Propionibacteriales</taxon>
        <taxon>Nocardioidaceae</taxon>
        <taxon>Aeromicrobium</taxon>
    </lineage>
</organism>
<reference evidence="5" key="1">
    <citation type="submission" date="2019-09" db="EMBL/GenBank/DDBJ databases">
        <authorList>
            <person name="Li J."/>
        </authorList>
    </citation>
    <scope>NUCLEOTIDE SEQUENCE [LARGE SCALE GENOMIC DNA]</scope>
    <source>
        <strain evidence="5">JCM 14732</strain>
    </source>
</reference>
<evidence type="ECO:0000313" key="5">
    <source>
        <dbReference type="EMBL" id="KAA1399831.1"/>
    </source>
</evidence>
<dbReference type="Gene3D" id="1.20.1420.20">
    <property type="entry name" value="M75 peptidase, HXXE motif"/>
    <property type="match status" value="1"/>
</dbReference>
<dbReference type="PROSITE" id="PS51257">
    <property type="entry name" value="PROKAR_LIPOPROTEIN"/>
    <property type="match status" value="1"/>
</dbReference>
<dbReference type="GO" id="GO:0030313">
    <property type="term" value="C:cell envelope"/>
    <property type="evidence" value="ECO:0007669"/>
    <property type="project" value="UniProtKB-SubCell"/>
</dbReference>
<protein>
    <submittedName>
        <fullName evidence="5">EfeM/EfeO family lipoprotein</fullName>
    </submittedName>
</protein>
<evidence type="ECO:0000256" key="2">
    <source>
        <dbReference type="ARBA" id="ARBA00005989"/>
    </source>
</evidence>
<accession>A0A5M4FIE5</accession>
<keyword evidence="3" id="KW-0732">Signal</keyword>
<feature type="domain" description="Imelysin-like" evidence="4">
    <location>
        <begin position="151"/>
        <end position="257"/>
    </location>
</feature>
<evidence type="ECO:0000256" key="1">
    <source>
        <dbReference type="ARBA" id="ARBA00004196"/>
    </source>
</evidence>
<dbReference type="AlphaFoldDB" id="A0A5M4FIE5"/>